<gene>
    <name evidence="7" type="ORF">SAMN05216290_0140</name>
</gene>
<proteinExistence type="inferred from homology"/>
<evidence type="ECO:0000256" key="5">
    <source>
        <dbReference type="SAM" id="SignalP"/>
    </source>
</evidence>
<accession>A0A1I0M7E3</accession>
<evidence type="ECO:0000256" key="1">
    <source>
        <dbReference type="ARBA" id="ARBA00008779"/>
    </source>
</evidence>
<evidence type="ECO:0000313" key="8">
    <source>
        <dbReference type="Proteomes" id="UP000199437"/>
    </source>
</evidence>
<dbReference type="GO" id="GO:0004553">
    <property type="term" value="F:hydrolase activity, hydrolyzing O-glycosyl compounds"/>
    <property type="evidence" value="ECO:0007669"/>
    <property type="project" value="UniProtKB-ARBA"/>
</dbReference>
<keyword evidence="5" id="KW-0732">Signal</keyword>
<dbReference type="EMBL" id="FOIR01000001">
    <property type="protein sequence ID" value="SEV84273.1"/>
    <property type="molecule type" value="Genomic_DNA"/>
</dbReference>
<evidence type="ECO:0000256" key="3">
    <source>
        <dbReference type="ARBA" id="ARBA00022801"/>
    </source>
</evidence>
<keyword evidence="2" id="KW-0479">Metal-binding</keyword>
<sequence>MLFSNFTSFKPINFLLLFASLLFVGCVQSSNTDSSTSKLPYDDPEFKGKIGETYATSEMDWPEMPSPPEGAPNVIVILLDDVGFGMTSTFGGSIPTPNLDSLAQEGLRYNRFHTTAVCGPTRAAILTGRNHHQSGNGFLAEWATGYPSYNTMIPRSTATIGKLMKYNGINTAWFGKNHNTPDWETSAAGPFDRWPTAMGFDYFYGFNTGETHQFYPVLFENTVPVEPEKTPEEGYHFQTDMTDKAINWMKLQKSISPDKPVFMYYAPGAMHAPHHVTKEWREKFKGKFDHGWDKEREITFARQKEMGIIPANAQLSPRNENVPLWESLDDDQKEFYTLLYENFAGYFAFTDHEVGRLLRAIGDLPDAENTLVMYIVGDNGASSEGGLDGTVNEIKALNGIQSTIEENLERADDIGGPDTEPHFPIGWAFAGNTPFPWVKQVASHFGGSRNPMVVTWPKVIKDKGGMRSQFLHAIDVVPTILEATGLQMPAYVDGVKQKPIAGKSFYSTFTDADAQEIRTTQYFEVLSNRAIYHDGWVAAHQHTLPWRQDVAPGYENEVWELYNIEEDFSEAIDLADKYPEKLEELKAIFDQEARKYEVYPLDDRGAERLSVPKPSPLGDRKEFTFYEGATRIPETAAPNTKNKSWTMEALLETDANHKDGVINALGGLGAGYVLYVQNGYPTFLYNFFESDVTTIKSSKKLPDGMASVKIDFTYDGGGVGKGGLFTLYLNNEKVGEAQVAQTVAGRYGIDTFGIGEDSGSPVTKNYTAPYKFAGRINEVSIKLND</sequence>
<dbReference type="Gene3D" id="3.40.720.10">
    <property type="entry name" value="Alkaline Phosphatase, subunit A"/>
    <property type="match status" value="1"/>
</dbReference>
<feature type="signal peptide" evidence="5">
    <location>
        <begin position="1"/>
        <end position="29"/>
    </location>
</feature>
<reference evidence="8" key="1">
    <citation type="submission" date="2016-10" db="EMBL/GenBank/DDBJ databases">
        <authorList>
            <person name="Varghese N."/>
            <person name="Submissions S."/>
        </authorList>
    </citation>
    <scope>NUCLEOTIDE SEQUENCE [LARGE SCALE GENOMIC DNA]</scope>
    <source>
        <strain evidence="8">CGMCC 1.12402</strain>
    </source>
</reference>
<dbReference type="InterPro" id="IPR013320">
    <property type="entry name" value="ConA-like_dom_sf"/>
</dbReference>
<dbReference type="STRING" id="1267423.SAMN05216290_0140"/>
<dbReference type="InterPro" id="IPR024607">
    <property type="entry name" value="Sulfatase_CS"/>
</dbReference>
<protein>
    <submittedName>
        <fullName evidence="7">Arylsulfatase</fullName>
    </submittedName>
</protein>
<dbReference type="SUPFAM" id="SSF53649">
    <property type="entry name" value="Alkaline phosphatase-like"/>
    <property type="match status" value="1"/>
</dbReference>
<dbReference type="Gene3D" id="2.60.120.200">
    <property type="match status" value="1"/>
</dbReference>
<keyword evidence="4" id="KW-0106">Calcium</keyword>
<organism evidence="7 8">
    <name type="scientific">Roseivirga pacifica</name>
    <dbReference type="NCBI Taxonomy" id="1267423"/>
    <lineage>
        <taxon>Bacteria</taxon>
        <taxon>Pseudomonadati</taxon>
        <taxon>Bacteroidota</taxon>
        <taxon>Cytophagia</taxon>
        <taxon>Cytophagales</taxon>
        <taxon>Roseivirgaceae</taxon>
        <taxon>Roseivirga</taxon>
    </lineage>
</organism>
<dbReference type="GO" id="GO:0005975">
    <property type="term" value="P:carbohydrate metabolic process"/>
    <property type="evidence" value="ECO:0007669"/>
    <property type="project" value="UniProtKB-ARBA"/>
</dbReference>
<dbReference type="Proteomes" id="UP000199437">
    <property type="component" value="Unassembled WGS sequence"/>
</dbReference>
<dbReference type="CDD" id="cd16025">
    <property type="entry name" value="PAS_like"/>
    <property type="match status" value="1"/>
</dbReference>
<dbReference type="PANTHER" id="PTHR42693">
    <property type="entry name" value="ARYLSULFATASE FAMILY MEMBER"/>
    <property type="match status" value="1"/>
</dbReference>
<feature type="domain" description="Sulfatase N-terminal" evidence="6">
    <location>
        <begin position="72"/>
        <end position="485"/>
    </location>
</feature>
<keyword evidence="3" id="KW-0378">Hydrolase</keyword>
<dbReference type="InterPro" id="IPR000917">
    <property type="entry name" value="Sulfatase_N"/>
</dbReference>
<dbReference type="GeneID" id="99984904"/>
<feature type="chain" id="PRO_5011606001" evidence="5">
    <location>
        <begin position="30"/>
        <end position="785"/>
    </location>
</feature>
<comment type="similarity">
    <text evidence="1">Belongs to the sulfatase family.</text>
</comment>
<dbReference type="PROSITE" id="PS00523">
    <property type="entry name" value="SULFATASE_1"/>
    <property type="match status" value="1"/>
</dbReference>
<dbReference type="Gene3D" id="3.30.1120.10">
    <property type="match status" value="1"/>
</dbReference>
<dbReference type="AlphaFoldDB" id="A0A1I0M7E3"/>
<dbReference type="SUPFAM" id="SSF49899">
    <property type="entry name" value="Concanavalin A-like lectins/glucanases"/>
    <property type="match status" value="1"/>
</dbReference>
<evidence type="ECO:0000256" key="2">
    <source>
        <dbReference type="ARBA" id="ARBA00022723"/>
    </source>
</evidence>
<keyword evidence="8" id="KW-1185">Reference proteome</keyword>
<dbReference type="GO" id="GO:0046872">
    <property type="term" value="F:metal ion binding"/>
    <property type="evidence" value="ECO:0007669"/>
    <property type="project" value="UniProtKB-KW"/>
</dbReference>
<evidence type="ECO:0000259" key="6">
    <source>
        <dbReference type="Pfam" id="PF00884"/>
    </source>
</evidence>
<dbReference type="InterPro" id="IPR017850">
    <property type="entry name" value="Alkaline_phosphatase_core_sf"/>
</dbReference>
<dbReference type="InterPro" id="IPR050738">
    <property type="entry name" value="Sulfatase"/>
</dbReference>
<evidence type="ECO:0000313" key="7">
    <source>
        <dbReference type="EMBL" id="SEV84273.1"/>
    </source>
</evidence>
<evidence type="ECO:0000256" key="4">
    <source>
        <dbReference type="ARBA" id="ARBA00022837"/>
    </source>
</evidence>
<dbReference type="RefSeq" id="WP_090256468.1">
    <property type="nucleotide sequence ID" value="NZ_FOIR01000001.1"/>
</dbReference>
<name>A0A1I0M7E3_9BACT</name>
<dbReference type="PANTHER" id="PTHR42693:SF43">
    <property type="entry name" value="BLL2667 PROTEIN"/>
    <property type="match status" value="1"/>
</dbReference>
<dbReference type="OrthoDB" id="9764377at2"/>
<dbReference type="Pfam" id="PF00884">
    <property type="entry name" value="Sulfatase"/>
    <property type="match status" value="1"/>
</dbReference>